<evidence type="ECO:0000313" key="2">
    <source>
        <dbReference type="EMBL" id="CDY69306.1"/>
    </source>
</evidence>
<keyword evidence="3" id="KW-1185">Reference proteome</keyword>
<feature type="compositionally biased region" description="Polar residues" evidence="1">
    <location>
        <begin position="236"/>
        <end position="245"/>
    </location>
</feature>
<reference evidence="2 3" key="1">
    <citation type="journal article" date="2014" name="Science">
        <title>Plant genetics. Early allopolyploid evolution in the post-Neolithic Brassica napus oilseed genome.</title>
        <authorList>
            <person name="Chalhoub B."/>
            <person name="Denoeud F."/>
            <person name="Liu S."/>
            <person name="Parkin I.A."/>
            <person name="Tang H."/>
            <person name="Wang X."/>
            <person name="Chiquet J."/>
            <person name="Belcram H."/>
            <person name="Tong C."/>
            <person name="Samans B."/>
            <person name="Correa M."/>
            <person name="Da Silva C."/>
            <person name="Just J."/>
            <person name="Falentin C."/>
            <person name="Koh C.S."/>
            <person name="Le Clainche I."/>
            <person name="Bernard M."/>
            <person name="Bento P."/>
            <person name="Noel B."/>
            <person name="Labadie K."/>
            <person name="Alberti A."/>
            <person name="Charles M."/>
            <person name="Arnaud D."/>
            <person name="Guo H."/>
            <person name="Daviaud C."/>
            <person name="Alamery S."/>
            <person name="Jabbari K."/>
            <person name="Zhao M."/>
            <person name="Edger P.P."/>
            <person name="Chelaifa H."/>
            <person name="Tack D."/>
            <person name="Lassalle G."/>
            <person name="Mestiri I."/>
            <person name="Schnel N."/>
            <person name="Le Paslier M.C."/>
            <person name="Fan G."/>
            <person name="Renault V."/>
            <person name="Bayer P.E."/>
            <person name="Golicz A.A."/>
            <person name="Manoli S."/>
            <person name="Lee T.H."/>
            <person name="Thi V.H."/>
            <person name="Chalabi S."/>
            <person name="Hu Q."/>
            <person name="Fan C."/>
            <person name="Tollenaere R."/>
            <person name="Lu Y."/>
            <person name="Battail C."/>
            <person name="Shen J."/>
            <person name="Sidebottom C.H."/>
            <person name="Wang X."/>
            <person name="Canaguier A."/>
            <person name="Chauveau A."/>
            <person name="Berard A."/>
            <person name="Deniot G."/>
            <person name="Guan M."/>
            <person name="Liu Z."/>
            <person name="Sun F."/>
            <person name="Lim Y.P."/>
            <person name="Lyons E."/>
            <person name="Town C.D."/>
            <person name="Bancroft I."/>
            <person name="Wang X."/>
            <person name="Meng J."/>
            <person name="Ma J."/>
            <person name="Pires J.C."/>
            <person name="King G.J."/>
            <person name="Brunel D."/>
            <person name="Delourme R."/>
            <person name="Renard M."/>
            <person name="Aury J.M."/>
            <person name="Adams K.L."/>
            <person name="Batley J."/>
            <person name="Snowdon R.J."/>
            <person name="Tost J."/>
            <person name="Edwards D."/>
            <person name="Zhou Y."/>
            <person name="Hua W."/>
            <person name="Sharpe A.G."/>
            <person name="Paterson A.H."/>
            <person name="Guan C."/>
            <person name="Wincker P."/>
        </authorList>
    </citation>
    <scope>NUCLEOTIDE SEQUENCE [LARGE SCALE GENOMIC DNA]</scope>
    <source>
        <strain evidence="3">cv. Darmor-bzh</strain>
    </source>
</reference>
<feature type="non-terminal residue" evidence="2">
    <location>
        <position position="261"/>
    </location>
</feature>
<proteinExistence type="predicted"/>
<dbReference type="STRING" id="3708.A0A078JUR5"/>
<feature type="region of interest" description="Disordered" evidence="1">
    <location>
        <begin position="164"/>
        <end position="261"/>
    </location>
</feature>
<evidence type="ECO:0000256" key="1">
    <source>
        <dbReference type="SAM" id="MobiDB-lite"/>
    </source>
</evidence>
<dbReference type="PaxDb" id="3708-A0A078JUR5"/>
<organism evidence="2 3">
    <name type="scientific">Brassica napus</name>
    <name type="common">Rape</name>
    <dbReference type="NCBI Taxonomy" id="3708"/>
    <lineage>
        <taxon>Eukaryota</taxon>
        <taxon>Viridiplantae</taxon>
        <taxon>Streptophyta</taxon>
        <taxon>Embryophyta</taxon>
        <taxon>Tracheophyta</taxon>
        <taxon>Spermatophyta</taxon>
        <taxon>Magnoliopsida</taxon>
        <taxon>eudicotyledons</taxon>
        <taxon>Gunneridae</taxon>
        <taxon>Pentapetalae</taxon>
        <taxon>rosids</taxon>
        <taxon>malvids</taxon>
        <taxon>Brassicales</taxon>
        <taxon>Brassicaceae</taxon>
        <taxon>Brassiceae</taxon>
        <taxon>Brassica</taxon>
    </lineage>
</organism>
<sequence length="261" mass="27792">MQRTLSLAAAKSSSSTSPLSLRPLMAKLQCRAIQSLPASSSSSVVSVYRNVCQLHFKRENASCFKLACALPSIGSVSYTAHFSGSSLSSFGNSFRLFPGRYFSQVPNTGNKDKVVKKFSKNWNNKNKKKNEVLASSEAEVVTATEPVIGDVSSGIKVDLAAAPVSSGKQASAVKPKRRPKKKKVEDKDKSSSTVSALEEVSVEESLKTVPKTKHSGSGNRKSSSAKKEVAKYPKSSAPTEASNAPKQEKVLASSELSTEAS</sequence>
<gene>
    <name evidence="2" type="primary">BnaCnng62940D</name>
    <name evidence="2" type="ORF">GSBRNA2T00086557001</name>
</gene>
<dbReference type="EMBL" id="LK039097">
    <property type="protein sequence ID" value="CDY69306.1"/>
    <property type="molecule type" value="Genomic_DNA"/>
</dbReference>
<evidence type="ECO:0000313" key="3">
    <source>
        <dbReference type="Proteomes" id="UP000028999"/>
    </source>
</evidence>
<dbReference type="Gramene" id="CDY69306">
    <property type="protein sequence ID" value="CDY69306"/>
    <property type="gene ID" value="GSBRNA2T00086557001"/>
</dbReference>
<dbReference type="Proteomes" id="UP000028999">
    <property type="component" value="Unassembled WGS sequence"/>
</dbReference>
<protein>
    <submittedName>
        <fullName evidence="2">BnaCnng62940D protein</fullName>
    </submittedName>
</protein>
<accession>A0A078JUR5</accession>
<dbReference type="AlphaFoldDB" id="A0A078JUR5"/>
<name>A0A078JUR5_BRANA</name>